<evidence type="ECO:0000256" key="1">
    <source>
        <dbReference type="SAM" id="Coils"/>
    </source>
</evidence>
<evidence type="ECO:0000313" key="2">
    <source>
        <dbReference type="EMBL" id="CAF4465903.1"/>
    </source>
</evidence>
<evidence type="ECO:0000313" key="3">
    <source>
        <dbReference type="EMBL" id="CAF4764964.1"/>
    </source>
</evidence>
<evidence type="ECO:0000313" key="4">
    <source>
        <dbReference type="Proteomes" id="UP000681720"/>
    </source>
</evidence>
<dbReference type="AlphaFoldDB" id="A0A8S3ATS8"/>
<comment type="caution">
    <text evidence="3">The sequence shown here is derived from an EMBL/GenBank/DDBJ whole genome shotgun (WGS) entry which is preliminary data.</text>
</comment>
<feature type="non-terminal residue" evidence="3">
    <location>
        <position position="1"/>
    </location>
</feature>
<gene>
    <name evidence="2" type="ORF">BYL167_LOCUS34427</name>
    <name evidence="3" type="ORF">GIL414_LOCUS45708</name>
</gene>
<name>A0A8S3ATS8_9BILA</name>
<dbReference type="Proteomes" id="UP000681967">
    <property type="component" value="Unassembled WGS sequence"/>
</dbReference>
<feature type="non-terminal residue" evidence="3">
    <location>
        <position position="80"/>
    </location>
</feature>
<dbReference type="Gene3D" id="3.40.50.300">
    <property type="entry name" value="P-loop containing nucleotide triphosphate hydrolases"/>
    <property type="match status" value="1"/>
</dbReference>
<sequence>MASLIGDFVLTLREKSLLPCIVFTDSRSLCEELAESVAQYFEELEAKLRQTKYKNQIEALERRLVQIDKSQKSSKAKKAV</sequence>
<dbReference type="Proteomes" id="UP000681720">
    <property type="component" value="Unassembled WGS sequence"/>
</dbReference>
<dbReference type="EMBL" id="CAJOBH010069658">
    <property type="protein sequence ID" value="CAF4465903.1"/>
    <property type="molecule type" value="Genomic_DNA"/>
</dbReference>
<dbReference type="EMBL" id="CAJOBJ010141470">
    <property type="protein sequence ID" value="CAF4764964.1"/>
    <property type="molecule type" value="Genomic_DNA"/>
</dbReference>
<protein>
    <submittedName>
        <fullName evidence="3">Uncharacterized protein</fullName>
    </submittedName>
</protein>
<proteinExistence type="predicted"/>
<dbReference type="InterPro" id="IPR027417">
    <property type="entry name" value="P-loop_NTPase"/>
</dbReference>
<organism evidence="3 4">
    <name type="scientific">Rotaria magnacalcarata</name>
    <dbReference type="NCBI Taxonomy" id="392030"/>
    <lineage>
        <taxon>Eukaryota</taxon>
        <taxon>Metazoa</taxon>
        <taxon>Spiralia</taxon>
        <taxon>Gnathifera</taxon>
        <taxon>Rotifera</taxon>
        <taxon>Eurotatoria</taxon>
        <taxon>Bdelloidea</taxon>
        <taxon>Philodinida</taxon>
        <taxon>Philodinidae</taxon>
        <taxon>Rotaria</taxon>
    </lineage>
</organism>
<accession>A0A8S3ATS8</accession>
<feature type="coiled-coil region" evidence="1">
    <location>
        <begin position="30"/>
        <end position="70"/>
    </location>
</feature>
<keyword evidence="1" id="KW-0175">Coiled coil</keyword>
<reference evidence="3" key="1">
    <citation type="submission" date="2021-02" db="EMBL/GenBank/DDBJ databases">
        <authorList>
            <person name="Nowell W R."/>
        </authorList>
    </citation>
    <scope>NUCLEOTIDE SEQUENCE</scope>
</reference>